<keyword evidence="3" id="KW-1185">Reference proteome</keyword>
<dbReference type="EMBL" id="JABFCX010000001">
    <property type="protein sequence ID" value="NNU14737.1"/>
    <property type="molecule type" value="Genomic_DNA"/>
</dbReference>
<dbReference type="RefSeq" id="WP_173195618.1">
    <property type="nucleotide sequence ID" value="NZ_JABFCX010000001.1"/>
</dbReference>
<comment type="caution">
    <text evidence="2">The sequence shown here is derived from an EMBL/GenBank/DDBJ whole genome shotgun (WGS) entry which is preliminary data.</text>
</comment>
<evidence type="ECO:0000313" key="2">
    <source>
        <dbReference type="EMBL" id="NNU14737.1"/>
    </source>
</evidence>
<dbReference type="PANTHER" id="PTHR30535">
    <property type="entry name" value="VITAMIN B12-BINDING PROTEIN"/>
    <property type="match status" value="1"/>
</dbReference>
<feature type="domain" description="Fe/B12 periplasmic-binding" evidence="1">
    <location>
        <begin position="76"/>
        <end position="207"/>
    </location>
</feature>
<organism evidence="2 3">
    <name type="scientific">Parvularcula mediterranea</name>
    <dbReference type="NCBI Taxonomy" id="2732508"/>
    <lineage>
        <taxon>Bacteria</taxon>
        <taxon>Pseudomonadati</taxon>
        <taxon>Pseudomonadota</taxon>
        <taxon>Alphaproteobacteria</taxon>
        <taxon>Parvularculales</taxon>
        <taxon>Parvularculaceae</taxon>
        <taxon>Parvularcula</taxon>
    </lineage>
</organism>
<dbReference type="Pfam" id="PF01497">
    <property type="entry name" value="Peripla_BP_2"/>
    <property type="match status" value="1"/>
</dbReference>
<gene>
    <name evidence="2" type="ORF">HK107_00180</name>
</gene>
<protein>
    <submittedName>
        <fullName evidence="2">ABC transporter substrate-binding protein</fullName>
    </submittedName>
</protein>
<dbReference type="Proteomes" id="UP000536835">
    <property type="component" value="Unassembled WGS sequence"/>
</dbReference>
<dbReference type="PANTHER" id="PTHR30535:SF34">
    <property type="entry name" value="MOLYBDATE-BINDING PROTEIN MOLA"/>
    <property type="match status" value="1"/>
</dbReference>
<dbReference type="InterPro" id="IPR050902">
    <property type="entry name" value="ABC_Transporter_SBP"/>
</dbReference>
<evidence type="ECO:0000259" key="1">
    <source>
        <dbReference type="Pfam" id="PF01497"/>
    </source>
</evidence>
<sequence length="264" mass="28331">MRFLLALFLVAACSPGAPSTSQEGDASRVISLDYCADLYALGLLPKERILALSPDAEGDFQYLQEEARGIRTIRAEAEEILLARPDLVIRSYGGDTQLLGFLERAGIPVVNIGYAGSFDAIADTVLRVGSELNAEPRAEQLASALQTPPAPRKGKALYLTPSGATSGPGTLMDELLSRGGFENFEQRPGWRTLPLENLAYQTPDHIVTGFFDSEADFAGWWGPMRHTLAAGLLEDTPRTDLSGALLSCGAWPLAEAAKQLRAAP</sequence>
<dbReference type="InterPro" id="IPR002491">
    <property type="entry name" value="ABC_transptr_periplasmic_BD"/>
</dbReference>
<dbReference type="SUPFAM" id="SSF53807">
    <property type="entry name" value="Helical backbone' metal receptor"/>
    <property type="match status" value="1"/>
</dbReference>
<proteinExistence type="predicted"/>
<name>A0A7Y3W3Z6_9PROT</name>
<dbReference type="Gene3D" id="3.40.50.1980">
    <property type="entry name" value="Nitrogenase molybdenum iron protein domain"/>
    <property type="match status" value="2"/>
</dbReference>
<dbReference type="GO" id="GO:0071281">
    <property type="term" value="P:cellular response to iron ion"/>
    <property type="evidence" value="ECO:0007669"/>
    <property type="project" value="TreeGrafter"/>
</dbReference>
<evidence type="ECO:0000313" key="3">
    <source>
        <dbReference type="Proteomes" id="UP000536835"/>
    </source>
</evidence>
<accession>A0A7Y3W3Z6</accession>
<reference evidence="2 3" key="1">
    <citation type="submission" date="2020-05" db="EMBL/GenBank/DDBJ databases">
        <title>Parvularcula mediterraneae sp. nov., isolated from polypropylene straw from shallow seawater of the seashore of Laganas in Zakynthos island, Greece.</title>
        <authorList>
            <person name="Szabo I."/>
            <person name="Al-Omari J."/>
            <person name="Rado J."/>
            <person name="Szerdahelyi G.S."/>
        </authorList>
    </citation>
    <scope>NUCLEOTIDE SEQUENCE [LARGE SCALE GENOMIC DNA]</scope>
    <source>
        <strain evidence="2 3">ZS-1/3</strain>
    </source>
</reference>
<dbReference type="AlphaFoldDB" id="A0A7Y3W3Z6"/>